<reference evidence="2 3" key="1">
    <citation type="submission" date="2018-06" db="EMBL/GenBank/DDBJ databases">
        <authorList>
            <consortium name="Pathogen Informatics"/>
            <person name="Doyle S."/>
        </authorList>
    </citation>
    <scope>NUCLEOTIDE SEQUENCE [LARGE SCALE GENOMIC DNA]</scope>
    <source>
        <strain evidence="2 3">NCTC12860</strain>
    </source>
</reference>
<accession>A0A336NEL6</accession>
<keyword evidence="1" id="KW-0732">Signal</keyword>
<dbReference type="Gene3D" id="2.160.20.20">
    <property type="match status" value="2"/>
</dbReference>
<evidence type="ECO:0008006" key="4">
    <source>
        <dbReference type="Google" id="ProtNLM"/>
    </source>
</evidence>
<gene>
    <name evidence="2" type="ORF">NCTC12860_01897</name>
</gene>
<organism evidence="2 3">
    <name type="scientific">Bartonella grahamii</name>
    <dbReference type="NCBI Taxonomy" id="33045"/>
    <lineage>
        <taxon>Bacteria</taxon>
        <taxon>Pseudomonadati</taxon>
        <taxon>Pseudomonadota</taxon>
        <taxon>Alphaproteobacteria</taxon>
        <taxon>Hyphomicrobiales</taxon>
        <taxon>Bartonellaceae</taxon>
        <taxon>Bartonella</taxon>
    </lineage>
</organism>
<evidence type="ECO:0000256" key="1">
    <source>
        <dbReference type="SAM" id="SignalP"/>
    </source>
</evidence>
<dbReference type="AlphaFoldDB" id="A0A336NEL6"/>
<evidence type="ECO:0000313" key="3">
    <source>
        <dbReference type="Proteomes" id="UP000253846"/>
    </source>
</evidence>
<dbReference type="RefSeq" id="WP_026500277.1">
    <property type="nucleotide sequence ID" value="NZ_UFTD01000002.1"/>
</dbReference>
<dbReference type="Proteomes" id="UP000253846">
    <property type="component" value="Unassembled WGS sequence"/>
</dbReference>
<proteinExistence type="predicted"/>
<protein>
    <recommendedName>
        <fullName evidence="4">Carbohydrate-binding domain-containing protein</fullName>
    </recommendedName>
</protein>
<name>A0A336NEL6_BARGR</name>
<feature type="chain" id="PRO_5016341979" description="Carbohydrate-binding domain-containing protein" evidence="1">
    <location>
        <begin position="27"/>
        <end position="535"/>
    </location>
</feature>
<dbReference type="InterPro" id="IPR012332">
    <property type="entry name" value="Autotransporter_pectin_lyase_C"/>
</dbReference>
<dbReference type="SUPFAM" id="SSF51126">
    <property type="entry name" value="Pectin lyase-like"/>
    <property type="match status" value="2"/>
</dbReference>
<dbReference type="EMBL" id="UFTD01000002">
    <property type="protein sequence ID" value="SSZ40741.1"/>
    <property type="molecule type" value="Genomic_DNA"/>
</dbReference>
<dbReference type="InterPro" id="IPR011050">
    <property type="entry name" value="Pectin_lyase_fold/virulence"/>
</dbReference>
<sequence length="535" mass="55142">MPKKFLLSCTAIVAVVLSGIHLNAQAKNLEISESKKEVSNETYEIIHAKKGSQIIGKHLTIIGNKKTNTNISTNTHAITAEGSNTTIELLDGTTIKGTGSSIFFGLVAKDGATLKMTGGTITVSNTGAKFLNSKNAENKLKDIIISSGKGKAPLNFAIVADKDSEITLENLKVSKAMNSVVANNQSKVTISGGSFDAKGASIHALSSGTITLTNNAQITSSDNVDLYAEGSKAKITITGGNITGKDAALSATKGGHIQVTDVSLKIINSPTFTVNAYNSDTIIELLGNTTISGDGGGLFAKDNAMIKMTGGSINASYIGASFNNSKNAGNKLKDIIISSGKGKAPLSGGVFAYNGSQVTLENVKVTKAMNSVTANNKSEITVLGGSFDATKAAISAYNGSRITLTNNVQATSSHGTGLHATDSETTIEMTGGSVITEKMALVAENGGHIKVTDVALTATNDKIGTVVAGGPNSMIELHGNTTIKNAVVGLHAQNSEMIKMIGGTITASETGAGFYNSKSDENKLENVKISSSNDK</sequence>
<feature type="signal peptide" evidence="1">
    <location>
        <begin position="1"/>
        <end position="26"/>
    </location>
</feature>
<evidence type="ECO:0000313" key="2">
    <source>
        <dbReference type="EMBL" id="SSZ40741.1"/>
    </source>
</evidence>